<dbReference type="Pfam" id="PF05746">
    <property type="entry name" value="DALR_1"/>
    <property type="match status" value="1"/>
</dbReference>
<dbReference type="SUPFAM" id="SSF55190">
    <property type="entry name" value="Arginyl-tRNA synthetase (ArgRS), N-terminal 'additional' domain"/>
    <property type="match status" value="1"/>
</dbReference>
<evidence type="ECO:0000256" key="5">
    <source>
        <dbReference type="ARBA" id="ARBA00022598"/>
    </source>
</evidence>
<evidence type="ECO:0000256" key="2">
    <source>
        <dbReference type="ARBA" id="ARBA00005594"/>
    </source>
</evidence>
<sequence>MFYKVREILAEYINVFLLENGLLRTKDYHSLYVDSKNSSSVDCNFKDMGSQQNKDLWIPYCPNDIPLEYPKNKQHGHFASPISFVLAKKMRKNPREIADNFAIFLRQKARLSHHNKNTTFFSEIVSLNGYLNLKLSLTFFAHQVNQALANPTNFGKRSCDSNKHKILLEYVSANPTGPLHIGHARGAIFGSVFQRIGKYLGDEIISEYYVNDAGSQINMLARSIYNAATKILHLTQQDGDVYKGEYIESVAQEAISYFQEDFFKNNFDDIQEDLGIFGKERMLQVIQYNLESAHIIFENFVSEKEIYSRWNETLCELEKHNALEHKDNAIWLKSSLKGDEKDRVLVRENGEPTYMAGDIIYHRDKFQRDFDSYINIWGADHHGYVARIKASVEFLGFDSNRLEVLLAQMVSLLKGGQPYKMSKRAGNFILMQDVIDDIGADSLKFIFLSKSLDTHLEFDIEDLNKQDSSNPVFYINYANARIHTLLEKTTLSKEHIHHASFEDLNQWNETLEQNNNLNQLQDELMNLILCALSLHHILEQAYQERAIQKLCEYLKNLAKQFHAFYNTHRILNTIYEAQILKALELVSLSFTIGFALLGIEIKTKM</sequence>
<dbReference type="GO" id="GO:0005737">
    <property type="term" value="C:cytoplasm"/>
    <property type="evidence" value="ECO:0007669"/>
    <property type="project" value="UniProtKB-SubCell"/>
</dbReference>
<evidence type="ECO:0000256" key="4">
    <source>
        <dbReference type="ARBA" id="ARBA00022490"/>
    </source>
</evidence>
<dbReference type="InterPro" id="IPR009080">
    <property type="entry name" value="tRNAsynth_Ia_anticodon-bd"/>
</dbReference>
<feature type="domain" description="DALR anticodon binding" evidence="13">
    <location>
        <begin position="475"/>
        <end position="605"/>
    </location>
</feature>
<comment type="catalytic activity">
    <reaction evidence="10 11">
        <text>tRNA(Arg) + L-arginine + ATP = L-arginyl-tRNA(Arg) + AMP + diphosphate</text>
        <dbReference type="Rhea" id="RHEA:20301"/>
        <dbReference type="Rhea" id="RHEA-COMP:9658"/>
        <dbReference type="Rhea" id="RHEA-COMP:9673"/>
        <dbReference type="ChEBI" id="CHEBI:30616"/>
        <dbReference type="ChEBI" id="CHEBI:32682"/>
        <dbReference type="ChEBI" id="CHEBI:33019"/>
        <dbReference type="ChEBI" id="CHEBI:78442"/>
        <dbReference type="ChEBI" id="CHEBI:78513"/>
        <dbReference type="ChEBI" id="CHEBI:456215"/>
        <dbReference type="EC" id="6.1.1.19"/>
    </reaction>
</comment>
<dbReference type="Gene3D" id="3.40.50.620">
    <property type="entry name" value="HUPs"/>
    <property type="match status" value="1"/>
</dbReference>
<dbReference type="InterPro" id="IPR008909">
    <property type="entry name" value="DALR_anticod-bd"/>
</dbReference>
<dbReference type="Gene3D" id="1.10.730.10">
    <property type="entry name" value="Isoleucyl-tRNA Synthetase, Domain 1"/>
    <property type="match status" value="1"/>
</dbReference>
<name>A0A3D8IRH6_9HELI</name>
<dbReference type="OrthoDB" id="9803211at2"/>
<evidence type="ECO:0000313" key="16">
    <source>
        <dbReference type="Proteomes" id="UP000256379"/>
    </source>
</evidence>
<dbReference type="PANTHER" id="PTHR11956">
    <property type="entry name" value="ARGINYL-TRNA SYNTHETASE"/>
    <property type="match status" value="1"/>
</dbReference>
<dbReference type="AlphaFoldDB" id="A0A3D8IRH6"/>
<evidence type="ECO:0000256" key="8">
    <source>
        <dbReference type="ARBA" id="ARBA00022917"/>
    </source>
</evidence>
<keyword evidence="9 11" id="KW-0030">Aminoacyl-tRNA synthetase</keyword>
<keyword evidence="7 11" id="KW-0067">ATP-binding</keyword>
<dbReference type="EMBL" id="NXLQ01000001">
    <property type="protein sequence ID" value="RDU67580.1"/>
    <property type="molecule type" value="Genomic_DNA"/>
</dbReference>
<organism evidence="15 16">
    <name type="scientific">Helicobacter didelphidarum</name>
    <dbReference type="NCBI Taxonomy" id="2040648"/>
    <lineage>
        <taxon>Bacteria</taxon>
        <taxon>Pseudomonadati</taxon>
        <taxon>Campylobacterota</taxon>
        <taxon>Epsilonproteobacteria</taxon>
        <taxon>Campylobacterales</taxon>
        <taxon>Helicobacteraceae</taxon>
        <taxon>Helicobacter</taxon>
    </lineage>
</organism>
<keyword evidence="16" id="KW-1185">Reference proteome</keyword>
<dbReference type="Proteomes" id="UP000256379">
    <property type="component" value="Unassembled WGS sequence"/>
</dbReference>
<dbReference type="PROSITE" id="PS00178">
    <property type="entry name" value="AA_TRNA_LIGASE_I"/>
    <property type="match status" value="1"/>
</dbReference>
<dbReference type="CDD" id="cd00671">
    <property type="entry name" value="ArgRS_core"/>
    <property type="match status" value="1"/>
</dbReference>
<accession>A0A3D8IRH6</accession>
<dbReference type="GO" id="GO:0006420">
    <property type="term" value="P:arginyl-tRNA aminoacylation"/>
    <property type="evidence" value="ECO:0007669"/>
    <property type="project" value="UniProtKB-UniRule"/>
</dbReference>
<dbReference type="PANTHER" id="PTHR11956:SF5">
    <property type="entry name" value="ARGININE--TRNA LIGASE, CYTOPLASMIC"/>
    <property type="match status" value="1"/>
</dbReference>
<dbReference type="Pfam" id="PF03485">
    <property type="entry name" value="Arg_tRNA_synt_N"/>
    <property type="match status" value="1"/>
</dbReference>
<keyword evidence="4 11" id="KW-0963">Cytoplasm</keyword>
<keyword evidence="6 11" id="KW-0547">Nucleotide-binding</keyword>
<evidence type="ECO:0000256" key="12">
    <source>
        <dbReference type="RuleBase" id="RU363038"/>
    </source>
</evidence>
<gene>
    <name evidence="11" type="primary">argS</name>
    <name evidence="15" type="ORF">CQA53_00795</name>
</gene>
<dbReference type="SMART" id="SM00836">
    <property type="entry name" value="DALR_1"/>
    <property type="match status" value="1"/>
</dbReference>
<evidence type="ECO:0000256" key="6">
    <source>
        <dbReference type="ARBA" id="ARBA00022741"/>
    </source>
</evidence>
<dbReference type="Pfam" id="PF00750">
    <property type="entry name" value="tRNA-synt_1d"/>
    <property type="match status" value="1"/>
</dbReference>
<dbReference type="SUPFAM" id="SSF52374">
    <property type="entry name" value="Nucleotidylyl transferase"/>
    <property type="match status" value="1"/>
</dbReference>
<dbReference type="NCBIfam" id="TIGR00456">
    <property type="entry name" value="argS"/>
    <property type="match status" value="1"/>
</dbReference>
<comment type="caution">
    <text evidence="15">The sequence shown here is derived from an EMBL/GenBank/DDBJ whole genome shotgun (WGS) entry which is preliminary data.</text>
</comment>
<reference evidence="15 16" key="1">
    <citation type="submission" date="2018-04" db="EMBL/GenBank/DDBJ databases">
        <title>Novel Campyloabacter and Helicobacter Species and Strains.</title>
        <authorList>
            <person name="Mannion A.J."/>
            <person name="Shen Z."/>
            <person name="Fox J.G."/>
        </authorList>
    </citation>
    <scope>NUCLEOTIDE SEQUENCE [LARGE SCALE GENOMIC DNA]</scope>
    <source>
        <strain evidence="15 16">MIT 17-337</strain>
    </source>
</reference>
<dbReference type="SUPFAM" id="SSF47323">
    <property type="entry name" value="Anticodon-binding domain of a subclass of class I aminoacyl-tRNA synthetases"/>
    <property type="match status" value="1"/>
</dbReference>
<dbReference type="InterPro" id="IPR036695">
    <property type="entry name" value="Arg-tRNA-synth_N_sf"/>
</dbReference>
<evidence type="ECO:0000256" key="7">
    <source>
        <dbReference type="ARBA" id="ARBA00022840"/>
    </source>
</evidence>
<dbReference type="InterPro" id="IPR001412">
    <property type="entry name" value="aa-tRNA-synth_I_CS"/>
</dbReference>
<proteinExistence type="inferred from homology"/>
<dbReference type="InterPro" id="IPR001278">
    <property type="entry name" value="Arg-tRNA-ligase"/>
</dbReference>
<dbReference type="SMART" id="SM01016">
    <property type="entry name" value="Arg_tRNA_synt_N"/>
    <property type="match status" value="1"/>
</dbReference>
<dbReference type="InterPro" id="IPR014729">
    <property type="entry name" value="Rossmann-like_a/b/a_fold"/>
</dbReference>
<evidence type="ECO:0000259" key="14">
    <source>
        <dbReference type="SMART" id="SM01016"/>
    </source>
</evidence>
<evidence type="ECO:0000259" key="13">
    <source>
        <dbReference type="SMART" id="SM00836"/>
    </source>
</evidence>
<feature type="domain" description="Arginyl tRNA synthetase N-terminal" evidence="14">
    <location>
        <begin position="43"/>
        <end position="135"/>
    </location>
</feature>
<evidence type="ECO:0000313" key="15">
    <source>
        <dbReference type="EMBL" id="RDU67580.1"/>
    </source>
</evidence>
<dbReference type="InterPro" id="IPR035684">
    <property type="entry name" value="ArgRS_core"/>
</dbReference>
<comment type="subcellular location">
    <subcellularLocation>
        <location evidence="1 11">Cytoplasm</location>
    </subcellularLocation>
</comment>
<dbReference type="EC" id="6.1.1.19" evidence="11"/>
<dbReference type="Gene3D" id="3.30.1360.70">
    <property type="entry name" value="Arginyl tRNA synthetase N-terminal domain"/>
    <property type="match status" value="1"/>
</dbReference>
<evidence type="ECO:0000256" key="10">
    <source>
        <dbReference type="ARBA" id="ARBA00049339"/>
    </source>
</evidence>
<evidence type="ECO:0000256" key="1">
    <source>
        <dbReference type="ARBA" id="ARBA00004496"/>
    </source>
</evidence>
<dbReference type="GO" id="GO:0004814">
    <property type="term" value="F:arginine-tRNA ligase activity"/>
    <property type="evidence" value="ECO:0007669"/>
    <property type="project" value="UniProtKB-UniRule"/>
</dbReference>
<dbReference type="HAMAP" id="MF_00123">
    <property type="entry name" value="Arg_tRNA_synth"/>
    <property type="match status" value="1"/>
</dbReference>
<comment type="similarity">
    <text evidence="2 11 12">Belongs to the class-I aminoacyl-tRNA synthetase family.</text>
</comment>
<keyword evidence="8 11" id="KW-0648">Protein biosynthesis</keyword>
<comment type="subunit">
    <text evidence="3 11">Monomer.</text>
</comment>
<feature type="short sequence motif" description="'HIGH' region" evidence="11">
    <location>
        <begin position="173"/>
        <end position="183"/>
    </location>
</feature>
<dbReference type="GO" id="GO:0005524">
    <property type="term" value="F:ATP binding"/>
    <property type="evidence" value="ECO:0007669"/>
    <property type="project" value="UniProtKB-UniRule"/>
</dbReference>
<protein>
    <recommendedName>
        <fullName evidence="11">Arginine--tRNA ligase</fullName>
        <ecNumber evidence="11">6.1.1.19</ecNumber>
    </recommendedName>
    <alternativeName>
        <fullName evidence="11">Arginyl-tRNA synthetase</fullName>
        <shortName evidence="11">ArgRS</shortName>
    </alternativeName>
</protein>
<dbReference type="FunFam" id="3.40.50.620:FF:000062">
    <property type="entry name" value="Arginine--tRNA ligase"/>
    <property type="match status" value="1"/>
</dbReference>
<dbReference type="InterPro" id="IPR005148">
    <property type="entry name" value="Arg-tRNA-synth_N"/>
</dbReference>
<evidence type="ECO:0000256" key="11">
    <source>
        <dbReference type="HAMAP-Rule" id="MF_00123"/>
    </source>
</evidence>
<evidence type="ECO:0000256" key="3">
    <source>
        <dbReference type="ARBA" id="ARBA00011245"/>
    </source>
</evidence>
<dbReference type="PRINTS" id="PR01038">
    <property type="entry name" value="TRNASYNTHARG"/>
</dbReference>
<keyword evidence="5 11" id="KW-0436">Ligase</keyword>
<evidence type="ECO:0000256" key="9">
    <source>
        <dbReference type="ARBA" id="ARBA00023146"/>
    </source>
</evidence>